<dbReference type="SUPFAM" id="SSF46785">
    <property type="entry name" value="Winged helix' DNA-binding domain"/>
    <property type="match status" value="1"/>
</dbReference>
<dbReference type="OrthoDB" id="1428208at2"/>
<proteinExistence type="predicted"/>
<dbReference type="InterPro" id="IPR036390">
    <property type="entry name" value="WH_DNA-bd_sf"/>
</dbReference>
<organism evidence="1 2">
    <name type="scientific">Segatella copri</name>
    <dbReference type="NCBI Taxonomy" id="165179"/>
    <lineage>
        <taxon>Bacteria</taxon>
        <taxon>Pseudomonadati</taxon>
        <taxon>Bacteroidota</taxon>
        <taxon>Bacteroidia</taxon>
        <taxon>Bacteroidales</taxon>
        <taxon>Prevotellaceae</taxon>
        <taxon>Segatella</taxon>
    </lineage>
</organism>
<reference evidence="1 2" key="1">
    <citation type="submission" date="2019-09" db="EMBL/GenBank/DDBJ databases">
        <title>Distinct polysaccharide growth profiles of human intestinal Prevotella copri isolates.</title>
        <authorList>
            <person name="Fehlner-Peach H."/>
            <person name="Magnabosco C."/>
            <person name="Raghavan V."/>
            <person name="Scher J.U."/>
            <person name="Tett A."/>
            <person name="Cox L.M."/>
            <person name="Gottsegen C."/>
            <person name="Watters A."/>
            <person name="Wiltshire- Gordon J.D."/>
            <person name="Segata N."/>
            <person name="Bonneau R."/>
            <person name="Littman D.R."/>
        </authorList>
    </citation>
    <scope>NUCLEOTIDE SEQUENCE [LARGE SCALE GENOMIC DNA]</scope>
    <source>
        <strain evidence="2">iA622</strain>
    </source>
</reference>
<dbReference type="Gene3D" id="1.10.10.10">
    <property type="entry name" value="Winged helix-like DNA-binding domain superfamily/Winged helix DNA-binding domain"/>
    <property type="match status" value="2"/>
</dbReference>
<gene>
    <name evidence="1" type="ORF">F7D73_05795</name>
</gene>
<name>A0A6G1TZW9_9BACT</name>
<protein>
    <submittedName>
        <fullName evidence="1">Replication initiation protein</fullName>
    </submittedName>
</protein>
<comment type="caution">
    <text evidence="1">The sequence shown here is derived from an EMBL/GenBank/DDBJ whole genome shotgun (WGS) entry which is preliminary data.</text>
</comment>
<dbReference type="AlphaFoldDB" id="A0A6G1TZW9"/>
<evidence type="ECO:0000313" key="2">
    <source>
        <dbReference type="Proteomes" id="UP000480425"/>
    </source>
</evidence>
<dbReference type="EMBL" id="VZCB01000051">
    <property type="protein sequence ID" value="MQN80469.1"/>
    <property type="molecule type" value="Genomic_DNA"/>
</dbReference>
<dbReference type="InterPro" id="IPR036388">
    <property type="entry name" value="WH-like_DNA-bd_sf"/>
</dbReference>
<accession>A0A6G1TZW9</accession>
<dbReference type="RefSeq" id="WP_153122973.1">
    <property type="nucleotide sequence ID" value="NZ_CP152353.1"/>
</dbReference>
<sequence length="411" mass="47298">MTDKKNEIAKSHVDEQWINTPFSFTKIDKQCTLSQQHILFCVSSHLQEYVTRYFNEKREKGNLRSDYMFEVDKEHVAMNVPKIKLKLSELGIESSHYKDLRKTLKELLDFSVRIKIDGKAVIQHVFSNITEDIVTNGYTKQGVSYDRSKGEVELKIDPVVAKYAFDMSQGFIHHIALIARYASRLNTPRIYLFLLRQMGINKGKMTIKVPFMQLKEYLGMAKIAEDGTVEEEQYPKFSQFKKQVLDAVQEDFAKLSKEDKIDIMFTDCTPIYKRGQTRGNPEALVFKIKRTALGKAHINGKILDRKGLPKASGTKEPVVGDLFAHVVKPEKSKIQMEKCGEEQWNEFLSRIIDPSQTTLLSRVKFLGMKNQRFCIQASQEDFQLLKTLGVEKIAQEFFNCVGSFAPTFYQG</sequence>
<evidence type="ECO:0000313" key="1">
    <source>
        <dbReference type="EMBL" id="MQN80469.1"/>
    </source>
</evidence>
<dbReference type="Proteomes" id="UP000480425">
    <property type="component" value="Unassembled WGS sequence"/>
</dbReference>